<feature type="transmembrane region" description="Helical" evidence="6">
    <location>
        <begin position="259"/>
        <end position="282"/>
    </location>
</feature>
<keyword evidence="8" id="KW-1185">Reference proteome</keyword>
<gene>
    <name evidence="7" type="ORF">FIV42_25975</name>
</gene>
<accession>A0A4Y6Q0G8</accession>
<protein>
    <submittedName>
        <fullName evidence="7">Flippase-like domain-containing protein</fullName>
    </submittedName>
</protein>
<evidence type="ECO:0000313" key="7">
    <source>
        <dbReference type="EMBL" id="QDG54064.1"/>
    </source>
</evidence>
<dbReference type="GO" id="GO:0005886">
    <property type="term" value="C:plasma membrane"/>
    <property type="evidence" value="ECO:0007669"/>
    <property type="project" value="UniProtKB-SubCell"/>
</dbReference>
<dbReference type="PANTHER" id="PTHR39087">
    <property type="entry name" value="UPF0104 MEMBRANE PROTEIN MJ1595"/>
    <property type="match status" value="1"/>
</dbReference>
<feature type="transmembrane region" description="Helical" evidence="6">
    <location>
        <begin position="43"/>
        <end position="60"/>
    </location>
</feature>
<feature type="transmembrane region" description="Helical" evidence="6">
    <location>
        <begin position="119"/>
        <end position="145"/>
    </location>
</feature>
<comment type="subcellular location">
    <subcellularLocation>
        <location evidence="1">Cell membrane</location>
        <topology evidence="1">Multi-pass membrane protein</topology>
    </subcellularLocation>
</comment>
<dbReference type="RefSeq" id="WP_141200509.1">
    <property type="nucleotide sequence ID" value="NZ_CP041186.1"/>
</dbReference>
<feature type="transmembrane region" description="Helical" evidence="6">
    <location>
        <begin position="5"/>
        <end position="23"/>
    </location>
</feature>
<keyword evidence="2" id="KW-1003">Cell membrane</keyword>
<dbReference type="Pfam" id="PF03706">
    <property type="entry name" value="LPG_synthase_TM"/>
    <property type="match status" value="1"/>
</dbReference>
<feature type="transmembrane region" description="Helical" evidence="6">
    <location>
        <begin position="81"/>
        <end position="99"/>
    </location>
</feature>
<evidence type="ECO:0000256" key="3">
    <source>
        <dbReference type="ARBA" id="ARBA00022692"/>
    </source>
</evidence>
<keyword evidence="3 6" id="KW-0812">Transmembrane</keyword>
<sequence length="350" mass="38713">MLRFAVYFLLANVIGGFFLWLAARDLPFDQIGGYLEQADMAHLGLWAGVFVLIYAVCHWARIFRWSYLVRPLGDDIDTMTVHRVCTVGFTAIILLPLRLGELVRPYLLARRTELPMSGVLATAVVERVLDGLLMTGLLFVTLAFYSGDRATGFATTAGLIAAAIFVPALLVCLLAFWRKDWTLELLRRIGNPISEGLTEKATGMLDEFIKGFRGLLEADELGRYLFITALYWFTNILSMWVLAHLGFGLDVTMWEVATVLPILVIGIMIPAGPGLAGNFEYFMAKGLALFVAVEVAEVGAKVAVFAAAVHVLQFLVIVIPGFFVMWSDPEARHLIQLSKQAEEAVPHEDA</sequence>
<organism evidence="7 8">
    <name type="scientific">Persicimonas caeni</name>
    <dbReference type="NCBI Taxonomy" id="2292766"/>
    <lineage>
        <taxon>Bacteria</taxon>
        <taxon>Deltaproteobacteria</taxon>
        <taxon>Bradymonadales</taxon>
        <taxon>Bradymonadaceae</taxon>
        <taxon>Persicimonas</taxon>
    </lineage>
</organism>
<dbReference type="Proteomes" id="UP000315995">
    <property type="component" value="Chromosome"/>
</dbReference>
<dbReference type="NCBIfam" id="TIGR00374">
    <property type="entry name" value="flippase-like domain"/>
    <property type="match status" value="1"/>
</dbReference>
<evidence type="ECO:0000256" key="2">
    <source>
        <dbReference type="ARBA" id="ARBA00022475"/>
    </source>
</evidence>
<feature type="transmembrane region" description="Helical" evidence="6">
    <location>
        <begin position="224"/>
        <end position="247"/>
    </location>
</feature>
<dbReference type="OrthoDB" id="9786506at2"/>
<dbReference type="InterPro" id="IPR022791">
    <property type="entry name" value="L-PG_synthase/AglD"/>
</dbReference>
<accession>A0A5B8YBK8</accession>
<feature type="transmembrane region" description="Helical" evidence="6">
    <location>
        <begin position="302"/>
        <end position="326"/>
    </location>
</feature>
<evidence type="ECO:0000256" key="1">
    <source>
        <dbReference type="ARBA" id="ARBA00004651"/>
    </source>
</evidence>
<dbReference type="PANTHER" id="PTHR39087:SF2">
    <property type="entry name" value="UPF0104 MEMBRANE PROTEIN MJ1595"/>
    <property type="match status" value="1"/>
</dbReference>
<evidence type="ECO:0000313" key="8">
    <source>
        <dbReference type="Proteomes" id="UP000315995"/>
    </source>
</evidence>
<dbReference type="AlphaFoldDB" id="A0A4Y6Q0G8"/>
<reference evidence="7 8" key="1">
    <citation type="submission" date="2019-06" db="EMBL/GenBank/DDBJ databases">
        <title>Persicimonas caeni gen. nov., sp. nov., a predatory bacterium isolated from solar saltern.</title>
        <authorList>
            <person name="Wang S."/>
        </authorList>
    </citation>
    <scope>NUCLEOTIDE SEQUENCE [LARGE SCALE GENOMIC DNA]</scope>
    <source>
        <strain evidence="7 8">YN101</strain>
    </source>
</reference>
<name>A0A4Y6Q0G8_PERCE</name>
<feature type="transmembrane region" description="Helical" evidence="6">
    <location>
        <begin position="157"/>
        <end position="177"/>
    </location>
</feature>
<dbReference type="EMBL" id="CP041186">
    <property type="protein sequence ID" value="QDG54064.1"/>
    <property type="molecule type" value="Genomic_DNA"/>
</dbReference>
<keyword evidence="5 6" id="KW-0472">Membrane</keyword>
<evidence type="ECO:0000256" key="6">
    <source>
        <dbReference type="SAM" id="Phobius"/>
    </source>
</evidence>
<keyword evidence="4 6" id="KW-1133">Transmembrane helix</keyword>
<evidence type="ECO:0000256" key="4">
    <source>
        <dbReference type="ARBA" id="ARBA00022989"/>
    </source>
</evidence>
<evidence type="ECO:0000256" key="5">
    <source>
        <dbReference type="ARBA" id="ARBA00023136"/>
    </source>
</evidence>
<proteinExistence type="predicted"/>